<feature type="transmembrane region" description="Helical" evidence="1">
    <location>
        <begin position="12"/>
        <end position="32"/>
    </location>
</feature>
<dbReference type="Proteomes" id="UP000320547">
    <property type="component" value="Unassembled WGS sequence"/>
</dbReference>
<comment type="caution">
    <text evidence="2">The sequence shown here is derived from an EMBL/GenBank/DDBJ whole genome shotgun (WGS) entry which is preliminary data.</text>
</comment>
<dbReference type="STRING" id="476157.GCA_001663155_02079"/>
<keyword evidence="3" id="KW-1185">Reference proteome</keyword>
<evidence type="ECO:0000256" key="1">
    <source>
        <dbReference type="SAM" id="Phobius"/>
    </source>
</evidence>
<evidence type="ECO:0000313" key="3">
    <source>
        <dbReference type="Proteomes" id="UP000320547"/>
    </source>
</evidence>
<feature type="transmembrane region" description="Helical" evidence="1">
    <location>
        <begin position="68"/>
        <end position="90"/>
    </location>
</feature>
<sequence length="93" mass="9965">MSGESTEPTRSQLAWALAAAIPFLCCIALLGYSVTTGIALSLAIVWPLLQIFGYTVTLKMAKGDPAHYLVKTQVILHWMIVVLLGMLMSLGGS</sequence>
<evidence type="ECO:0000313" key="2">
    <source>
        <dbReference type="EMBL" id="TWJ09635.1"/>
    </source>
</evidence>
<dbReference type="EMBL" id="VLLK01000001">
    <property type="protein sequence ID" value="TWJ09635.1"/>
    <property type="molecule type" value="Genomic_DNA"/>
</dbReference>
<accession>A0A562UVJ2</accession>
<feature type="transmembrane region" description="Helical" evidence="1">
    <location>
        <begin position="38"/>
        <end position="56"/>
    </location>
</feature>
<dbReference type="AlphaFoldDB" id="A0A562UVJ2"/>
<keyword evidence="1" id="KW-0472">Membrane</keyword>
<protein>
    <submittedName>
        <fullName evidence="2">Uncharacterized protein</fullName>
    </submittedName>
</protein>
<keyword evidence="1" id="KW-1133">Transmembrane helix</keyword>
<dbReference type="OrthoDB" id="7429013at2"/>
<gene>
    <name evidence="2" type="ORF">JN10_1274</name>
</gene>
<dbReference type="RefSeq" id="WP_067600823.1">
    <property type="nucleotide sequence ID" value="NZ_CP015963.1"/>
</dbReference>
<proteinExistence type="predicted"/>
<keyword evidence="1" id="KW-0812">Transmembrane</keyword>
<organism evidence="2 3">
    <name type="scientific">Altererythrobacter ishigakiensis</name>
    <dbReference type="NCBI Taxonomy" id="476157"/>
    <lineage>
        <taxon>Bacteria</taxon>
        <taxon>Pseudomonadati</taxon>
        <taxon>Pseudomonadota</taxon>
        <taxon>Alphaproteobacteria</taxon>
        <taxon>Sphingomonadales</taxon>
        <taxon>Erythrobacteraceae</taxon>
        <taxon>Altererythrobacter</taxon>
    </lineage>
</organism>
<reference evidence="2 3" key="1">
    <citation type="submission" date="2019-07" db="EMBL/GenBank/DDBJ databases">
        <title>Genomic Encyclopedia of Archaeal and Bacterial Type Strains, Phase II (KMG-II): from individual species to whole genera.</title>
        <authorList>
            <person name="Goeker M."/>
        </authorList>
    </citation>
    <scope>NUCLEOTIDE SEQUENCE [LARGE SCALE GENOMIC DNA]</scope>
    <source>
        <strain evidence="2 3">ATCC BAA-2084</strain>
    </source>
</reference>
<name>A0A562UVJ2_9SPHN</name>